<proteinExistence type="predicted"/>
<protein>
    <submittedName>
        <fullName evidence="2">Uncharacterized protein</fullName>
    </submittedName>
</protein>
<keyword evidence="3" id="KW-1185">Reference proteome</keyword>
<dbReference type="RefSeq" id="WP_129047829.1">
    <property type="nucleotide sequence ID" value="NZ_SDHX01000001.1"/>
</dbReference>
<evidence type="ECO:0000313" key="2">
    <source>
        <dbReference type="EMBL" id="RXK56461.1"/>
    </source>
</evidence>
<dbReference type="AlphaFoldDB" id="A0A4Q1CBZ3"/>
<dbReference type="OrthoDB" id="196572at2"/>
<comment type="caution">
    <text evidence="2">The sequence shown here is derived from an EMBL/GenBank/DDBJ whole genome shotgun (WGS) entry which is preliminary data.</text>
</comment>
<feature type="coiled-coil region" evidence="1">
    <location>
        <begin position="45"/>
        <end position="72"/>
    </location>
</feature>
<name>A0A4Q1CBZ3_9BACT</name>
<organism evidence="2 3">
    <name type="scientific">Oleiharenicola lentus</name>
    <dbReference type="NCBI Taxonomy" id="2508720"/>
    <lineage>
        <taxon>Bacteria</taxon>
        <taxon>Pseudomonadati</taxon>
        <taxon>Verrucomicrobiota</taxon>
        <taxon>Opitutia</taxon>
        <taxon>Opitutales</taxon>
        <taxon>Opitutaceae</taxon>
        <taxon>Oleiharenicola</taxon>
    </lineage>
</organism>
<reference evidence="2 3" key="1">
    <citation type="submission" date="2019-01" db="EMBL/GenBank/DDBJ databases">
        <title>Lacunisphaera sp. strain TWA-58.</title>
        <authorList>
            <person name="Chen W.-M."/>
        </authorList>
    </citation>
    <scope>NUCLEOTIDE SEQUENCE [LARGE SCALE GENOMIC DNA]</scope>
    <source>
        <strain evidence="2 3">TWA-58</strain>
    </source>
</reference>
<evidence type="ECO:0000313" key="3">
    <source>
        <dbReference type="Proteomes" id="UP000290218"/>
    </source>
</evidence>
<dbReference type="EMBL" id="SDHX01000001">
    <property type="protein sequence ID" value="RXK56461.1"/>
    <property type="molecule type" value="Genomic_DNA"/>
</dbReference>
<gene>
    <name evidence="2" type="ORF">ESB00_11515</name>
</gene>
<evidence type="ECO:0000256" key="1">
    <source>
        <dbReference type="SAM" id="Coils"/>
    </source>
</evidence>
<sequence length="157" mass="17656">MDSRTHRLLLLTIVFSLGTGLGLAAETKPVTPPAPKDEVMVLPKLEVTAQRAKEIDKELKRLDKLIARERKKIKPTELDKTLNNEKFAKAAAIFGGNSAEHLSAVAASRVMLLEQERMVLEAMKRPATIEERKMMAAEIEQLRKTRRNLDDPAAQRF</sequence>
<accession>A0A4Q1CBZ3</accession>
<keyword evidence="1" id="KW-0175">Coiled coil</keyword>
<dbReference type="Proteomes" id="UP000290218">
    <property type="component" value="Unassembled WGS sequence"/>
</dbReference>